<feature type="domain" description="VOC" evidence="2">
    <location>
        <begin position="10"/>
        <end position="120"/>
    </location>
</feature>
<dbReference type="Pfam" id="PF00903">
    <property type="entry name" value="Glyoxalase"/>
    <property type="match status" value="1"/>
</dbReference>
<proteinExistence type="predicted"/>
<dbReference type="AlphaFoldDB" id="A0A9P4IG69"/>
<gene>
    <name evidence="3" type="ORF">NA57DRAFT_74737</name>
</gene>
<evidence type="ECO:0000313" key="3">
    <source>
        <dbReference type="EMBL" id="KAF2101151.1"/>
    </source>
</evidence>
<sequence>MGGSKINLDSLAYVHYSHQDLAKEEKFLKDFGLEEVERVDSRVYYRGTGPQPFVYVAEQSTDPQGKRFVAGGWLVQSIDDLERASSLPAASSIKDSKEPGGGKVVTLKDPNGVEIRLLYGQETLGEKSEPMTSINTPSEKQRKGEFVRMKTGPSHIHKLGHYGFMIPPADYKKTLSWYTSTFNLKVTDSVYNPETNEDLTCFLHIDKGQTYTDHHSFFLGHTPKSKAHVHHASFEVQHMDDQLLGHDWLTNKGWTNCWGVGRHVLGSQVFDYWFDAMGNILEHYADGDLVNEDTPWGREIESPESLYVWGPNIPLGFVTTEMNDANVPIPAPA</sequence>
<dbReference type="OrthoDB" id="3360610at2759"/>
<dbReference type="FunFam" id="3.10.180.10:FF:000034">
    <property type="entry name" value="Glyoxalase/Bleomycin resistance protein/Dihydroxybiphenyl dioxygenase"/>
    <property type="match status" value="1"/>
</dbReference>
<dbReference type="Proteomes" id="UP000799772">
    <property type="component" value="Unassembled WGS sequence"/>
</dbReference>
<dbReference type="PANTHER" id="PTHR43048:SF3">
    <property type="entry name" value="METHYLMALONYL-COA EPIMERASE, MITOCHONDRIAL"/>
    <property type="match status" value="1"/>
</dbReference>
<dbReference type="InterPro" id="IPR037523">
    <property type="entry name" value="VOC_core"/>
</dbReference>
<dbReference type="GO" id="GO:0051213">
    <property type="term" value="F:dioxygenase activity"/>
    <property type="evidence" value="ECO:0007669"/>
    <property type="project" value="UniProtKB-KW"/>
</dbReference>
<dbReference type="PROSITE" id="PS51819">
    <property type="entry name" value="VOC"/>
    <property type="match status" value="2"/>
</dbReference>
<dbReference type="GO" id="GO:0005739">
    <property type="term" value="C:mitochondrion"/>
    <property type="evidence" value="ECO:0007669"/>
    <property type="project" value="TreeGrafter"/>
</dbReference>
<dbReference type="GO" id="GO:0046872">
    <property type="term" value="F:metal ion binding"/>
    <property type="evidence" value="ECO:0007669"/>
    <property type="project" value="UniProtKB-KW"/>
</dbReference>
<protein>
    <submittedName>
        <fullName evidence="3">Glyoxalase/Bleomycin resistance protein/Dihydroxybiphenyl dioxygenase</fullName>
    </submittedName>
</protein>
<dbReference type="SUPFAM" id="SSF54593">
    <property type="entry name" value="Glyoxalase/Bleomycin resistance protein/Dihydroxybiphenyl dioxygenase"/>
    <property type="match status" value="1"/>
</dbReference>
<keyword evidence="1" id="KW-0479">Metal-binding</keyword>
<dbReference type="InterPro" id="IPR004360">
    <property type="entry name" value="Glyas_Fos-R_dOase_dom"/>
</dbReference>
<dbReference type="InterPro" id="IPR029068">
    <property type="entry name" value="Glyas_Bleomycin-R_OHBP_Dase"/>
</dbReference>
<organism evidence="3 4">
    <name type="scientific">Rhizodiscina lignyota</name>
    <dbReference type="NCBI Taxonomy" id="1504668"/>
    <lineage>
        <taxon>Eukaryota</taxon>
        <taxon>Fungi</taxon>
        <taxon>Dikarya</taxon>
        <taxon>Ascomycota</taxon>
        <taxon>Pezizomycotina</taxon>
        <taxon>Dothideomycetes</taxon>
        <taxon>Pleosporomycetidae</taxon>
        <taxon>Aulographales</taxon>
        <taxon>Rhizodiscinaceae</taxon>
        <taxon>Rhizodiscina</taxon>
    </lineage>
</organism>
<dbReference type="PANTHER" id="PTHR43048">
    <property type="entry name" value="METHYLMALONYL-COA EPIMERASE"/>
    <property type="match status" value="1"/>
</dbReference>
<dbReference type="GO" id="GO:0004493">
    <property type="term" value="F:methylmalonyl-CoA epimerase activity"/>
    <property type="evidence" value="ECO:0007669"/>
    <property type="project" value="TreeGrafter"/>
</dbReference>
<comment type="caution">
    <text evidence="3">The sequence shown here is derived from an EMBL/GenBank/DDBJ whole genome shotgun (WGS) entry which is preliminary data.</text>
</comment>
<keyword evidence="3" id="KW-0560">Oxidoreductase</keyword>
<dbReference type="InterPro" id="IPR051785">
    <property type="entry name" value="MMCE/EMCE_epimerase"/>
</dbReference>
<reference evidence="3" key="1">
    <citation type="journal article" date="2020" name="Stud. Mycol.">
        <title>101 Dothideomycetes genomes: a test case for predicting lifestyles and emergence of pathogens.</title>
        <authorList>
            <person name="Haridas S."/>
            <person name="Albert R."/>
            <person name="Binder M."/>
            <person name="Bloem J."/>
            <person name="Labutti K."/>
            <person name="Salamov A."/>
            <person name="Andreopoulos B."/>
            <person name="Baker S."/>
            <person name="Barry K."/>
            <person name="Bills G."/>
            <person name="Bluhm B."/>
            <person name="Cannon C."/>
            <person name="Castanera R."/>
            <person name="Culley D."/>
            <person name="Daum C."/>
            <person name="Ezra D."/>
            <person name="Gonzalez J."/>
            <person name="Henrissat B."/>
            <person name="Kuo A."/>
            <person name="Liang C."/>
            <person name="Lipzen A."/>
            <person name="Lutzoni F."/>
            <person name="Magnuson J."/>
            <person name="Mondo S."/>
            <person name="Nolan M."/>
            <person name="Ohm R."/>
            <person name="Pangilinan J."/>
            <person name="Park H.-J."/>
            <person name="Ramirez L."/>
            <person name="Alfaro M."/>
            <person name="Sun H."/>
            <person name="Tritt A."/>
            <person name="Yoshinaga Y."/>
            <person name="Zwiers L.-H."/>
            <person name="Turgeon B."/>
            <person name="Goodwin S."/>
            <person name="Spatafora J."/>
            <person name="Crous P."/>
            <person name="Grigoriev I."/>
        </authorList>
    </citation>
    <scope>NUCLEOTIDE SEQUENCE</scope>
    <source>
        <strain evidence="3">CBS 133067</strain>
    </source>
</reference>
<evidence type="ECO:0000259" key="2">
    <source>
        <dbReference type="PROSITE" id="PS51819"/>
    </source>
</evidence>
<keyword evidence="3" id="KW-0223">Dioxygenase</keyword>
<dbReference type="EMBL" id="ML978124">
    <property type="protein sequence ID" value="KAF2101151.1"/>
    <property type="molecule type" value="Genomic_DNA"/>
</dbReference>
<feature type="domain" description="VOC" evidence="2">
    <location>
        <begin position="158"/>
        <end position="286"/>
    </location>
</feature>
<evidence type="ECO:0000256" key="1">
    <source>
        <dbReference type="ARBA" id="ARBA00022723"/>
    </source>
</evidence>
<name>A0A9P4IG69_9PEZI</name>
<evidence type="ECO:0000313" key="4">
    <source>
        <dbReference type="Proteomes" id="UP000799772"/>
    </source>
</evidence>
<keyword evidence="4" id="KW-1185">Reference proteome</keyword>
<dbReference type="CDD" id="cd07267">
    <property type="entry name" value="THT_Oxygenase_N"/>
    <property type="match status" value="1"/>
</dbReference>
<dbReference type="Gene3D" id="3.10.180.10">
    <property type="entry name" value="2,3-Dihydroxybiphenyl 1,2-Dioxygenase, domain 1"/>
    <property type="match status" value="2"/>
</dbReference>
<dbReference type="GO" id="GO:0046491">
    <property type="term" value="P:L-methylmalonyl-CoA metabolic process"/>
    <property type="evidence" value="ECO:0007669"/>
    <property type="project" value="TreeGrafter"/>
</dbReference>
<accession>A0A9P4IG69</accession>